<dbReference type="OrthoDB" id="3687074at2"/>
<comment type="caution">
    <text evidence="1">The sequence shown here is derived from an EMBL/GenBank/DDBJ whole genome shotgun (WGS) entry which is preliminary data.</text>
</comment>
<organism evidence="1 2">
    <name type="scientific">Amycolatopsis vastitatis</name>
    <dbReference type="NCBI Taxonomy" id="1905142"/>
    <lineage>
        <taxon>Bacteria</taxon>
        <taxon>Bacillati</taxon>
        <taxon>Actinomycetota</taxon>
        <taxon>Actinomycetes</taxon>
        <taxon>Pseudonocardiales</taxon>
        <taxon>Pseudonocardiaceae</taxon>
        <taxon>Amycolatopsis</taxon>
    </lineage>
</organism>
<sequence>MTIPFGTLVVLAREMISQASAPSASGGETAQTVAALLTAEPRNEAGVLAVVTVIFRDALADPFRETTANRWRPLLPAWVHPPLVGAAVNRLRATGILVATGRYVHSTDSAGRNVGKLQPVYTLDVEALREHSAARPAAAS</sequence>
<dbReference type="EMBL" id="NMUL01000038">
    <property type="protein sequence ID" value="OXM63122.1"/>
    <property type="molecule type" value="Genomic_DNA"/>
</dbReference>
<protein>
    <submittedName>
        <fullName evidence="1">Uncharacterized protein</fullName>
    </submittedName>
</protein>
<reference evidence="2" key="1">
    <citation type="submission" date="2017-07" db="EMBL/GenBank/DDBJ databases">
        <title>Comparative genome mining reveals phylogenetic distribution patterns of secondary metabolites in Amycolatopsis.</title>
        <authorList>
            <person name="Adamek M."/>
            <person name="Alanjary M."/>
            <person name="Sales-Ortells H."/>
            <person name="Goodfellow M."/>
            <person name="Bull A.T."/>
            <person name="Kalinowski J."/>
            <person name="Ziemert N."/>
        </authorList>
    </citation>
    <scope>NUCLEOTIDE SEQUENCE [LARGE SCALE GENOMIC DNA]</scope>
    <source>
        <strain evidence="2">H5</strain>
    </source>
</reference>
<gene>
    <name evidence="1" type="ORF">CF165_32715</name>
</gene>
<evidence type="ECO:0000313" key="2">
    <source>
        <dbReference type="Proteomes" id="UP000215199"/>
    </source>
</evidence>
<dbReference type="Proteomes" id="UP000215199">
    <property type="component" value="Unassembled WGS sequence"/>
</dbReference>
<dbReference type="RefSeq" id="WP_093951430.1">
    <property type="nucleotide sequence ID" value="NZ_NMUL01000038.1"/>
</dbReference>
<keyword evidence="2" id="KW-1185">Reference proteome</keyword>
<proteinExistence type="predicted"/>
<name>A0A229SWB4_9PSEU</name>
<dbReference type="AlphaFoldDB" id="A0A229SWB4"/>
<evidence type="ECO:0000313" key="1">
    <source>
        <dbReference type="EMBL" id="OXM63122.1"/>
    </source>
</evidence>
<accession>A0A229SWB4</accession>